<evidence type="ECO:0000256" key="2">
    <source>
        <dbReference type="ARBA" id="ARBA00022692"/>
    </source>
</evidence>
<dbReference type="PROSITE" id="PS50929">
    <property type="entry name" value="ABC_TM1F"/>
    <property type="match status" value="1"/>
</dbReference>
<dbReference type="PANTHER" id="PTHR24221">
    <property type="entry name" value="ATP-BINDING CASSETTE SUB-FAMILY B"/>
    <property type="match status" value="1"/>
</dbReference>
<dbReference type="AlphaFoldDB" id="A0A0X8JEQ2"/>
<accession>A0A0X8JEQ2</accession>
<evidence type="ECO:0008006" key="13">
    <source>
        <dbReference type="Google" id="ProtNLM"/>
    </source>
</evidence>
<keyword evidence="4" id="KW-0067">ATP-binding</keyword>
<feature type="transmembrane region" description="Helical" evidence="8">
    <location>
        <begin position="305"/>
        <end position="328"/>
    </location>
</feature>
<dbReference type="GO" id="GO:0140359">
    <property type="term" value="F:ABC-type transporter activity"/>
    <property type="evidence" value="ECO:0007669"/>
    <property type="project" value="InterPro"/>
</dbReference>
<evidence type="ECO:0000256" key="1">
    <source>
        <dbReference type="ARBA" id="ARBA00004651"/>
    </source>
</evidence>
<organism evidence="11 12">
    <name type="scientific">Actinomyces radicidentis</name>
    <dbReference type="NCBI Taxonomy" id="111015"/>
    <lineage>
        <taxon>Bacteria</taxon>
        <taxon>Bacillati</taxon>
        <taxon>Actinomycetota</taxon>
        <taxon>Actinomycetes</taxon>
        <taxon>Actinomycetales</taxon>
        <taxon>Actinomycetaceae</taxon>
        <taxon>Actinomyces</taxon>
    </lineage>
</organism>
<feature type="region of interest" description="Disordered" evidence="7">
    <location>
        <begin position="435"/>
        <end position="508"/>
    </location>
</feature>
<dbReference type="Pfam" id="PF00005">
    <property type="entry name" value="ABC_tran"/>
    <property type="match status" value="1"/>
</dbReference>
<dbReference type="InterPro" id="IPR036640">
    <property type="entry name" value="ABC1_TM_sf"/>
</dbReference>
<dbReference type="InterPro" id="IPR017871">
    <property type="entry name" value="ABC_transporter-like_CS"/>
</dbReference>
<feature type="transmembrane region" description="Helical" evidence="8">
    <location>
        <begin position="79"/>
        <end position="98"/>
    </location>
</feature>
<dbReference type="SUPFAM" id="SSF52540">
    <property type="entry name" value="P-loop containing nucleoside triphosphate hydrolases"/>
    <property type="match status" value="1"/>
</dbReference>
<reference evidence="12" key="1">
    <citation type="submission" date="2016-02" db="EMBL/GenBank/DDBJ databases">
        <authorList>
            <person name="Holder M.E."/>
            <person name="Ajami N.J."/>
            <person name="Petrosino J.F."/>
        </authorList>
    </citation>
    <scope>NUCLEOTIDE SEQUENCE [LARGE SCALE GENOMIC DNA]</scope>
    <source>
        <strain evidence="12">CCUG 36733</strain>
    </source>
</reference>
<feature type="transmembrane region" description="Helical" evidence="8">
    <location>
        <begin position="104"/>
        <end position="122"/>
    </location>
</feature>
<evidence type="ECO:0000259" key="9">
    <source>
        <dbReference type="PROSITE" id="PS50893"/>
    </source>
</evidence>
<dbReference type="InterPro" id="IPR011527">
    <property type="entry name" value="ABC1_TM_dom"/>
</dbReference>
<evidence type="ECO:0000256" key="4">
    <source>
        <dbReference type="ARBA" id="ARBA00022840"/>
    </source>
</evidence>
<dbReference type="EMBL" id="CP014228">
    <property type="protein sequence ID" value="AMD87197.1"/>
    <property type="molecule type" value="Genomic_DNA"/>
</dbReference>
<dbReference type="InterPro" id="IPR003593">
    <property type="entry name" value="AAA+_ATPase"/>
</dbReference>
<dbReference type="GO" id="GO:0005524">
    <property type="term" value="F:ATP binding"/>
    <property type="evidence" value="ECO:0007669"/>
    <property type="project" value="UniProtKB-KW"/>
</dbReference>
<evidence type="ECO:0000259" key="10">
    <source>
        <dbReference type="PROSITE" id="PS50929"/>
    </source>
</evidence>
<dbReference type="RefSeq" id="WP_067941616.1">
    <property type="nucleotide sequence ID" value="NZ_CP014228.1"/>
</dbReference>
<dbReference type="PANTHER" id="PTHR24221:SF590">
    <property type="entry name" value="COMPONENT LINKED WITH THE ASSEMBLY OF CYTOCHROME' TRANSPORT TRANSMEMBRANE ATP-BINDING PROTEIN ABC TRANSPORTER CYDD-RELATED"/>
    <property type="match status" value="1"/>
</dbReference>
<keyword evidence="6 8" id="KW-0472">Membrane</keyword>
<feature type="region of interest" description="Disordered" evidence="7">
    <location>
        <begin position="1"/>
        <end position="34"/>
    </location>
</feature>
<evidence type="ECO:0000256" key="6">
    <source>
        <dbReference type="ARBA" id="ARBA00023136"/>
    </source>
</evidence>
<feature type="transmembrane region" description="Helical" evidence="8">
    <location>
        <begin position="196"/>
        <end position="214"/>
    </location>
</feature>
<evidence type="ECO:0000256" key="8">
    <source>
        <dbReference type="SAM" id="Phobius"/>
    </source>
</evidence>
<keyword evidence="12" id="KW-1185">Reference proteome</keyword>
<feature type="compositionally biased region" description="Gly residues" evidence="7">
    <location>
        <begin position="443"/>
        <end position="457"/>
    </location>
</feature>
<feature type="compositionally biased region" description="Gly residues" evidence="7">
    <location>
        <begin position="476"/>
        <end position="488"/>
    </location>
</feature>
<dbReference type="InterPro" id="IPR003439">
    <property type="entry name" value="ABC_transporter-like_ATP-bd"/>
</dbReference>
<dbReference type="PROSITE" id="PS50893">
    <property type="entry name" value="ABC_TRANSPORTER_2"/>
    <property type="match status" value="1"/>
</dbReference>
<dbReference type="SUPFAM" id="SSF90123">
    <property type="entry name" value="ABC transporter transmembrane region"/>
    <property type="match status" value="1"/>
</dbReference>
<dbReference type="Pfam" id="PF00664">
    <property type="entry name" value="ABC_membrane"/>
    <property type="match status" value="1"/>
</dbReference>
<comment type="subcellular location">
    <subcellularLocation>
        <location evidence="1">Cell membrane</location>
        <topology evidence="1">Multi-pass membrane protein</topology>
    </subcellularLocation>
</comment>
<dbReference type="GO" id="GO:0005886">
    <property type="term" value="C:plasma membrane"/>
    <property type="evidence" value="ECO:0007669"/>
    <property type="project" value="UniProtKB-SubCell"/>
</dbReference>
<evidence type="ECO:0000313" key="11">
    <source>
        <dbReference type="EMBL" id="AMD87197.1"/>
    </source>
</evidence>
<feature type="compositionally biased region" description="Low complexity" evidence="7">
    <location>
        <begin position="458"/>
        <end position="475"/>
    </location>
</feature>
<evidence type="ECO:0000256" key="3">
    <source>
        <dbReference type="ARBA" id="ARBA00022741"/>
    </source>
</evidence>
<dbReference type="Gene3D" id="1.20.1560.10">
    <property type="entry name" value="ABC transporter type 1, transmembrane domain"/>
    <property type="match status" value="1"/>
</dbReference>
<evidence type="ECO:0000256" key="5">
    <source>
        <dbReference type="ARBA" id="ARBA00022989"/>
    </source>
</evidence>
<dbReference type="Gene3D" id="3.40.50.300">
    <property type="entry name" value="P-loop containing nucleotide triphosphate hydrolases"/>
    <property type="match status" value="1"/>
</dbReference>
<evidence type="ECO:0000256" key="7">
    <source>
        <dbReference type="SAM" id="MobiDB-lite"/>
    </source>
</evidence>
<dbReference type="GO" id="GO:0016887">
    <property type="term" value="F:ATP hydrolysis activity"/>
    <property type="evidence" value="ECO:0007669"/>
    <property type="project" value="InterPro"/>
</dbReference>
<feature type="domain" description="ABC transporter" evidence="9">
    <location>
        <begin position="489"/>
        <end position="707"/>
    </location>
</feature>
<dbReference type="Proteomes" id="UP000065220">
    <property type="component" value="Chromosome"/>
</dbReference>
<feature type="transmembrane region" description="Helical" evidence="8">
    <location>
        <begin position="220"/>
        <end position="238"/>
    </location>
</feature>
<dbReference type="InterPro" id="IPR039421">
    <property type="entry name" value="Type_1_exporter"/>
</dbReference>
<feature type="compositionally biased region" description="Polar residues" evidence="7">
    <location>
        <begin position="1"/>
        <end position="17"/>
    </location>
</feature>
<evidence type="ECO:0000313" key="12">
    <source>
        <dbReference type="Proteomes" id="UP000065220"/>
    </source>
</evidence>
<feature type="region of interest" description="Disordered" evidence="7">
    <location>
        <begin position="384"/>
        <end position="418"/>
    </location>
</feature>
<proteinExistence type="predicted"/>
<keyword evidence="3" id="KW-0547">Nucleotide-binding</keyword>
<dbReference type="STRING" id="111015.AXF14_05855"/>
<dbReference type="KEGG" id="ard:AXF14_05855"/>
<feature type="compositionally biased region" description="Low complexity" evidence="7">
    <location>
        <begin position="395"/>
        <end position="409"/>
    </location>
</feature>
<feature type="compositionally biased region" description="Low complexity" evidence="7">
    <location>
        <begin position="18"/>
        <end position="34"/>
    </location>
</feature>
<dbReference type="InterPro" id="IPR027417">
    <property type="entry name" value="P-loop_NTPase"/>
</dbReference>
<dbReference type="PROSITE" id="PS00211">
    <property type="entry name" value="ABC_TRANSPORTER_1"/>
    <property type="match status" value="1"/>
</dbReference>
<gene>
    <name evidence="11" type="ORF">AXF14_05855</name>
</gene>
<dbReference type="SMART" id="SM00382">
    <property type="entry name" value="AAA"/>
    <property type="match status" value="1"/>
</dbReference>
<protein>
    <recommendedName>
        <fullName evidence="13">ABC transporter ATP-binding protein</fullName>
    </recommendedName>
</protein>
<sequence>MTTSQHSAPTAGRPSSTGPRSGAASRPRSGAAAGPLAGLRAGRVLTGPTAGRANAVALMLLLLASLAQACCLIEVGRALGLLVAGAGGAGRIAVAAWGSAGPGLLLRALLAAAVSALAAGAADGVSRRSAAREEGVIRGRVLAALLRLGPLRSDSGPGGPGAVPGGPGAAATTRAGAAVGLLTDGAERVSRYRQTFLAPTAAAALAPIAVLVLAAVAVDWLSALVLAAAVVVVPWAVVQVHRRTRSSSGASRRRRAVLSARYLEVIQGLETLVLARAGDRAVAELEEAGEENRRGLMRLLAGNQLVILLTDGLASLLLVVGAAALSLVRVRSGAITAGDAIALVLVSVVLLEPLDRVGSFFYVGMSGRANERLMTGLLRRAGDGTVPGTRTAEPDGVAGADGAADVDGGIAPTAGSPGARVRLSAVTARWPEAPVLTARHPGGHPGGRPAGYGGPAGQGAPTAPAHGRPAVPAAGSGAGSGAGTGTGTGRPAAHGRPDGRPSGRDVLTGVDLDIEPGEHVAVVGPSGAGKSTLLALLDGELLPTVGTVAVDGVTAARGDEAARDALRARSAVVTQSTWLFTGTVADNLRLARPDATDDELWAALAAAGLDDEVRATPDGLATAVGERGTALSGGQAQRVALARAFLADRPLLLLDEPTSQVDLASEAVIVEALGRLGEGRTVVTVTHRRAAADDADRVLTVEGGRLR</sequence>
<feature type="domain" description="ABC transmembrane type-1" evidence="10">
    <location>
        <begin position="60"/>
        <end position="366"/>
    </location>
</feature>
<keyword evidence="2 8" id="KW-0812">Transmembrane</keyword>
<keyword evidence="5 8" id="KW-1133">Transmembrane helix</keyword>
<name>A0A0X8JEQ2_ACTRD</name>
<feature type="transmembrane region" description="Helical" evidence="8">
    <location>
        <begin position="53"/>
        <end position="72"/>
    </location>
</feature>